<accession>A0AAV3PQG8</accession>
<dbReference type="Proteomes" id="UP001454036">
    <property type="component" value="Unassembled WGS sequence"/>
</dbReference>
<reference evidence="1 2" key="1">
    <citation type="submission" date="2024-01" db="EMBL/GenBank/DDBJ databases">
        <title>The complete chloroplast genome sequence of Lithospermum erythrorhizon: insights into the phylogenetic relationship among Boraginaceae species and the maternal lineages of purple gromwells.</title>
        <authorList>
            <person name="Okada T."/>
            <person name="Watanabe K."/>
        </authorList>
    </citation>
    <scope>NUCLEOTIDE SEQUENCE [LARGE SCALE GENOMIC DNA]</scope>
</reference>
<organism evidence="1 2">
    <name type="scientific">Lithospermum erythrorhizon</name>
    <name type="common">Purple gromwell</name>
    <name type="synonym">Lithospermum officinale var. erythrorhizon</name>
    <dbReference type="NCBI Taxonomy" id="34254"/>
    <lineage>
        <taxon>Eukaryota</taxon>
        <taxon>Viridiplantae</taxon>
        <taxon>Streptophyta</taxon>
        <taxon>Embryophyta</taxon>
        <taxon>Tracheophyta</taxon>
        <taxon>Spermatophyta</taxon>
        <taxon>Magnoliopsida</taxon>
        <taxon>eudicotyledons</taxon>
        <taxon>Gunneridae</taxon>
        <taxon>Pentapetalae</taxon>
        <taxon>asterids</taxon>
        <taxon>lamiids</taxon>
        <taxon>Boraginales</taxon>
        <taxon>Boraginaceae</taxon>
        <taxon>Boraginoideae</taxon>
        <taxon>Lithospermeae</taxon>
        <taxon>Lithospermum</taxon>
    </lineage>
</organism>
<dbReference type="AlphaFoldDB" id="A0AAV3PQG8"/>
<proteinExistence type="predicted"/>
<name>A0AAV3PQG8_LITER</name>
<evidence type="ECO:0000313" key="1">
    <source>
        <dbReference type="EMBL" id="GAA0153182.1"/>
    </source>
</evidence>
<dbReference type="EMBL" id="BAABME010002129">
    <property type="protein sequence ID" value="GAA0153182.1"/>
    <property type="molecule type" value="Genomic_DNA"/>
</dbReference>
<comment type="caution">
    <text evidence="1">The sequence shown here is derived from an EMBL/GenBank/DDBJ whole genome shotgun (WGS) entry which is preliminary data.</text>
</comment>
<gene>
    <name evidence="1" type="ORF">LIER_11485</name>
</gene>
<keyword evidence="2" id="KW-1185">Reference proteome</keyword>
<evidence type="ECO:0000313" key="2">
    <source>
        <dbReference type="Proteomes" id="UP001454036"/>
    </source>
</evidence>
<sequence length="198" mass="22597">MRFITTKHINKSTSPTLLCVGVSTSLESHNISWEIAIKNDRLITNIKGYSFDDGSLRSTLQGHENVLESYPTLDINTLKDNKNFAPRSFVETLYTGLFLINCAANDSLVIVTEGFFMQVGHWIFAYITQMKDWKCLEDRWRLLGNKFFWHPTNIECFSNLVYCHDDVFNNNKGCSSFSTGASNNSTNNICQRASYTFS</sequence>
<protein>
    <submittedName>
        <fullName evidence="1">Uncharacterized protein</fullName>
    </submittedName>
</protein>